<evidence type="ECO:0000313" key="7">
    <source>
        <dbReference type="Proteomes" id="UP001164714"/>
    </source>
</evidence>
<dbReference type="AlphaFoldDB" id="A0A0U4HSE6"/>
<reference evidence="4" key="5">
    <citation type="submission" date="2023-01" db="EMBL/GenBank/DDBJ databases">
        <title>Oxazolidinone resistance genes in florfenicol resistant enterococci from beef cattle and veal calves at slaughter.</title>
        <authorList>
            <person name="Biggel M."/>
        </authorList>
    </citation>
    <scope>NUCLEOTIDE SEQUENCE</scope>
    <source>
        <strain evidence="4">K79-1</strain>
    </source>
</reference>
<reference evidence="5" key="2">
    <citation type="submission" date="2016-01" db="EMBL/GenBank/DDBJ databases">
        <title>Six Aerococcus type strain genome sequencing and assembly using PacBio and Illumina Hiseq.</title>
        <authorList>
            <person name="Carkaci D."/>
            <person name="Dargis R."/>
            <person name="Nielsen X.C."/>
            <person name="Skovgaard O."/>
            <person name="Fuursted K."/>
            <person name="Christensen J.J."/>
        </authorList>
    </citation>
    <scope>NUCLEOTIDE SEQUENCE [LARGE SCALE GENOMIC DNA]</scope>
    <source>
        <strain evidence="5">CCUG28094</strain>
    </source>
</reference>
<dbReference type="Proteomes" id="UP001179483">
    <property type="component" value="Chromosome"/>
</dbReference>
<organism evidence="3 7">
    <name type="scientific">Aerococcus urinaeequi</name>
    <dbReference type="NCBI Taxonomy" id="51665"/>
    <lineage>
        <taxon>Bacteria</taxon>
        <taxon>Bacillati</taxon>
        <taxon>Bacillota</taxon>
        <taxon>Bacilli</taxon>
        <taxon>Lactobacillales</taxon>
        <taxon>Aerococcaceae</taxon>
        <taxon>Aerococcus</taxon>
    </lineage>
</organism>
<sequence>MVLRKERLIVDGYNMIGSWPLLVKLKNRDEIEAARDLLLATLSNYVGYHDIETWVIFDAMFVPGISKSYDQFNLHVVFTSEGQTADSYIEEMIVDLVSPLHNVTVATSDLAEQRIVFQKGALRQSAQELYRDVQKTNAEIAHGGNDYEYNKYQRSIPWSVHQLDKLNDFYRDLIDKKSE</sequence>
<gene>
    <name evidence="1" type="ORF">AWM74_05035</name>
    <name evidence="2" type="ORF">H3232_09255</name>
    <name evidence="3" type="ORF">OZ415_00795</name>
    <name evidence="4" type="ORF">PML80_00465</name>
</gene>
<dbReference type="Proteomes" id="UP000067698">
    <property type="component" value="Chromosome"/>
</dbReference>
<accession>A0A0U4HSE6</accession>
<protein>
    <submittedName>
        <fullName evidence="1">DNA-binding protein</fullName>
    </submittedName>
    <submittedName>
        <fullName evidence="3">NYN domain-containing protein</fullName>
    </submittedName>
</protein>
<dbReference type="OrthoDB" id="9792160at2"/>
<dbReference type="Proteomes" id="UP000540056">
    <property type="component" value="Unassembled WGS sequence"/>
</dbReference>
<dbReference type="EMBL" id="CP114063">
    <property type="protein sequence ID" value="WAT24679.1"/>
    <property type="molecule type" value="Genomic_DNA"/>
</dbReference>
<evidence type="ECO:0000313" key="3">
    <source>
        <dbReference type="EMBL" id="WAT24679.1"/>
    </source>
</evidence>
<evidence type="ECO:0000313" key="4">
    <source>
        <dbReference type="EMBL" id="WCG37870.1"/>
    </source>
</evidence>
<dbReference type="PANTHER" id="PTHR34547">
    <property type="entry name" value="YACP-LIKE NYN DOMAIN PROTEIN"/>
    <property type="match status" value="1"/>
</dbReference>
<keyword evidence="1" id="KW-0238">DNA-binding</keyword>
<reference evidence="3" key="4">
    <citation type="submission" date="2022-12" db="EMBL/GenBank/DDBJ databases">
        <title>Whole genome sequence analysis of a duck derived balloon bacteium Aerococcus urinaeequi henan2020.</title>
        <authorList>
            <person name="Zhang H."/>
            <person name="Qiao H.X."/>
            <person name="Bian C.Z."/>
            <person name="Shu J.C."/>
        </authorList>
    </citation>
    <scope>NUCLEOTIDE SEQUENCE</scope>
    <source>
        <strain evidence="3">2020-HN-1</strain>
    </source>
</reference>
<dbReference type="InterPro" id="IPR010298">
    <property type="entry name" value="YacP-like"/>
</dbReference>
<dbReference type="Proteomes" id="UP001164714">
    <property type="component" value="Chromosome"/>
</dbReference>
<evidence type="ECO:0000313" key="1">
    <source>
        <dbReference type="EMBL" id="AMB97633.1"/>
    </source>
</evidence>
<evidence type="ECO:0000313" key="6">
    <source>
        <dbReference type="Proteomes" id="UP000540056"/>
    </source>
</evidence>
<dbReference type="EMBL" id="CP116590">
    <property type="protein sequence ID" value="WCG37870.1"/>
    <property type="molecule type" value="Genomic_DNA"/>
</dbReference>
<dbReference type="RefSeq" id="WP_003140992.1">
    <property type="nucleotide sequence ID" value="NZ_CANSXX010000017.1"/>
</dbReference>
<name>A0A0U4HSE6_9LACT</name>
<dbReference type="EMBL" id="JACGAN010000023">
    <property type="protein sequence ID" value="MBA5747367.1"/>
    <property type="molecule type" value="Genomic_DNA"/>
</dbReference>
<evidence type="ECO:0000313" key="2">
    <source>
        <dbReference type="EMBL" id="MBA5747367.1"/>
    </source>
</evidence>
<evidence type="ECO:0000313" key="5">
    <source>
        <dbReference type="Proteomes" id="UP000067698"/>
    </source>
</evidence>
<dbReference type="CDD" id="cd10912">
    <property type="entry name" value="PIN_YacP-like"/>
    <property type="match status" value="1"/>
</dbReference>
<keyword evidence="6" id="KW-1185">Reference proteome</keyword>
<dbReference type="PANTHER" id="PTHR34547:SF1">
    <property type="entry name" value="YACP-LIKE NYN DOMAIN PROTEIN"/>
    <property type="match status" value="1"/>
</dbReference>
<reference evidence="2 6" key="3">
    <citation type="submission" date="2020-07" db="EMBL/GenBank/DDBJ databases">
        <title>Draft Genome Sequences of Lactobacillales Isolated from the International Space Station.</title>
        <authorList>
            <person name="Bharadwaj A.R."/>
            <person name="Singh N.K."/>
            <person name="Wood J.M."/>
            <person name="Debieu M."/>
            <person name="O'Hara N.B."/>
            <person name="Karouia F."/>
            <person name="Mason C.E."/>
            <person name="Venkateswaran K."/>
        </authorList>
    </citation>
    <scope>NUCLEOTIDE SEQUENCE [LARGE SCALE GENOMIC DNA]</scope>
    <source>
        <strain evidence="2 6">151250015-1-258-55</strain>
    </source>
</reference>
<dbReference type="GO" id="GO:0003677">
    <property type="term" value="F:DNA binding"/>
    <property type="evidence" value="ECO:0007669"/>
    <property type="project" value="UniProtKB-KW"/>
</dbReference>
<proteinExistence type="predicted"/>
<reference evidence="1 5" key="1">
    <citation type="journal article" date="2016" name="Genome Announc.">
        <title>Complete Genome Sequences of Aerococcus christensenii CCUG 28831T, Aerococcus sanguinicola CCUG 43001T, Aerococcus urinae CCUG 36881T, Aerococcus urinaeequi CCUG 28094T, Aerococcus urinaehominis CCUG 42038 BT, and Aerococcus viridans CCUG 4311T.</title>
        <authorList>
            <person name="Carkaci D."/>
            <person name="Dargis R."/>
            <person name="Nielsen X.C."/>
            <person name="Skovgaard O."/>
            <person name="Fuursted K."/>
            <person name="Christensen J.J."/>
        </authorList>
    </citation>
    <scope>NUCLEOTIDE SEQUENCE [LARGE SCALE GENOMIC DNA]</scope>
    <source>
        <strain evidence="1 5">CCUG28094</strain>
    </source>
</reference>
<dbReference type="GeneID" id="92866915"/>
<dbReference type="KEGG" id="aui:APT62_09075"/>
<dbReference type="Pfam" id="PF05991">
    <property type="entry name" value="NYN_YacP"/>
    <property type="match status" value="1"/>
</dbReference>
<dbReference type="EMBL" id="CP014162">
    <property type="protein sequence ID" value="AMB97633.1"/>
    <property type="molecule type" value="Genomic_DNA"/>
</dbReference>